<gene>
    <name evidence="2" type="ORF">JKA74_19790</name>
</gene>
<organism evidence="2 3">
    <name type="scientific">Marivirga aurantiaca</name>
    <dbReference type="NCBI Taxonomy" id="2802615"/>
    <lineage>
        <taxon>Bacteria</taxon>
        <taxon>Pseudomonadati</taxon>
        <taxon>Bacteroidota</taxon>
        <taxon>Cytophagia</taxon>
        <taxon>Cytophagales</taxon>
        <taxon>Marivirgaceae</taxon>
        <taxon>Marivirga</taxon>
    </lineage>
</organism>
<evidence type="ECO:0000313" key="3">
    <source>
        <dbReference type="Proteomes" id="UP000611723"/>
    </source>
</evidence>
<name>A0A935CBV6_9BACT</name>
<feature type="domain" description="GSCFA" evidence="1">
    <location>
        <begin position="22"/>
        <end position="257"/>
    </location>
</feature>
<dbReference type="AlphaFoldDB" id="A0A935CBV6"/>
<reference evidence="2" key="1">
    <citation type="submission" date="2021-01" db="EMBL/GenBank/DDBJ databases">
        <title>Marivirga aurantiaca sp. nov., isolated from intertidal surface sediments.</title>
        <authorList>
            <person name="Zhang M."/>
        </authorList>
    </citation>
    <scope>NUCLEOTIDE SEQUENCE</scope>
    <source>
        <strain evidence="2">S37H4</strain>
    </source>
</reference>
<protein>
    <submittedName>
        <fullName evidence="2">GSCFA domain-containing protein</fullName>
    </submittedName>
</protein>
<evidence type="ECO:0000313" key="2">
    <source>
        <dbReference type="EMBL" id="MBK6267294.1"/>
    </source>
</evidence>
<dbReference type="PROSITE" id="PS51257">
    <property type="entry name" value="PROKAR_LIPOPROTEIN"/>
    <property type="match status" value="1"/>
</dbReference>
<proteinExistence type="predicted"/>
<comment type="caution">
    <text evidence="2">The sequence shown here is derived from an EMBL/GenBank/DDBJ whole genome shotgun (WGS) entry which is preliminary data.</text>
</comment>
<dbReference type="Proteomes" id="UP000611723">
    <property type="component" value="Unassembled WGS sequence"/>
</dbReference>
<sequence>MEFKTTLEIKPAQEKIHPHYMVASIGSCFADHIGHRFEEMKMDILSNPFGIIYNPISQMRLINLCLEGKQLNPEHIVENQDIYNHLDAHSMFGKKDLDDLKSGIQVASNAFKNYLENAKVLILTFGTAWVFKYEKTGEIVANCHKLPSHHFTKELLTIDNITEEVISTLEKVKEINPAIRVILTVSPVRHIKEGIPENMLSKSILRVATDTIEKSLKDTSYFPAFELMMDDLRDYRFCGEDMIHPNIMARNYIWKKFRETYFSDALFTYCDKWQSIKNDLSHRVMNPGSIEHVQFLEALLKKLEKFSVIGNVNAEKEYVQKELEDAKSQ</sequence>
<accession>A0A935CBV6</accession>
<evidence type="ECO:0000259" key="1">
    <source>
        <dbReference type="Pfam" id="PF08885"/>
    </source>
</evidence>
<dbReference type="EMBL" id="JAEQBW010000016">
    <property type="protein sequence ID" value="MBK6267294.1"/>
    <property type="molecule type" value="Genomic_DNA"/>
</dbReference>
<dbReference type="Pfam" id="PF08885">
    <property type="entry name" value="GSCFA"/>
    <property type="match status" value="1"/>
</dbReference>
<keyword evidence="3" id="KW-1185">Reference proteome</keyword>
<dbReference type="RefSeq" id="WP_201432981.1">
    <property type="nucleotide sequence ID" value="NZ_JAEQBW010000016.1"/>
</dbReference>
<dbReference type="InterPro" id="IPR014982">
    <property type="entry name" value="GSCFA"/>
</dbReference>